<reference evidence="1 2" key="1">
    <citation type="submission" date="2015-05" db="EMBL/GenBank/DDBJ databases">
        <title>Evolution of Trichinella species and genotypes.</title>
        <authorList>
            <person name="Korhonen P.K."/>
            <person name="Edoardo P."/>
            <person name="Giuseppe L.R."/>
            <person name="Gasser R.B."/>
        </authorList>
    </citation>
    <scope>NUCLEOTIDE SEQUENCE [LARGE SCALE GENOMIC DNA]</scope>
    <source>
        <strain evidence="1">ISS10</strain>
    </source>
</reference>
<proteinExistence type="predicted"/>
<dbReference type="AlphaFoldDB" id="A0A0V1KQ34"/>
<protein>
    <submittedName>
        <fullName evidence="1">Uncharacterized protein</fullName>
    </submittedName>
</protein>
<dbReference type="EMBL" id="JYDW01000316">
    <property type="protein sequence ID" value="KRZ49375.1"/>
    <property type="molecule type" value="Genomic_DNA"/>
</dbReference>
<organism evidence="1 2">
    <name type="scientific">Trichinella nativa</name>
    <dbReference type="NCBI Taxonomy" id="6335"/>
    <lineage>
        <taxon>Eukaryota</taxon>
        <taxon>Metazoa</taxon>
        <taxon>Ecdysozoa</taxon>
        <taxon>Nematoda</taxon>
        <taxon>Enoplea</taxon>
        <taxon>Dorylaimia</taxon>
        <taxon>Trichinellida</taxon>
        <taxon>Trichinellidae</taxon>
        <taxon>Trichinella</taxon>
    </lineage>
</organism>
<comment type="caution">
    <text evidence="1">The sequence shown here is derived from an EMBL/GenBank/DDBJ whole genome shotgun (WGS) entry which is preliminary data.</text>
</comment>
<gene>
    <name evidence="1" type="ORF">T02_2871</name>
</gene>
<keyword evidence="2" id="KW-1185">Reference proteome</keyword>
<sequence length="58" mass="6529">MGDEGKGGEKIFPPKIEAFPCPWARWEMKDAQFRLASSLGSVQLASRQIVNLRVRTHS</sequence>
<evidence type="ECO:0000313" key="1">
    <source>
        <dbReference type="EMBL" id="KRZ49375.1"/>
    </source>
</evidence>
<evidence type="ECO:0000313" key="2">
    <source>
        <dbReference type="Proteomes" id="UP000054721"/>
    </source>
</evidence>
<dbReference type="Proteomes" id="UP000054721">
    <property type="component" value="Unassembled WGS sequence"/>
</dbReference>
<name>A0A0V1KQ34_9BILA</name>
<accession>A0A0V1KQ34</accession>